<dbReference type="PROSITE" id="PS00626">
    <property type="entry name" value="RCC1_2"/>
    <property type="match status" value="4"/>
</dbReference>
<dbReference type="PANTHER" id="PTHR45982:SF1">
    <property type="entry name" value="REGULATOR OF CHROMOSOME CONDENSATION"/>
    <property type="match status" value="1"/>
</dbReference>
<feature type="repeat" description="RCC1" evidence="3">
    <location>
        <begin position="103"/>
        <end position="160"/>
    </location>
</feature>
<dbReference type="EMBL" id="JAZAVJ010000153">
    <property type="protein sequence ID" value="KAK7409388.1"/>
    <property type="molecule type" value="Genomic_DNA"/>
</dbReference>
<evidence type="ECO:0000256" key="4">
    <source>
        <dbReference type="SAM" id="MobiDB-lite"/>
    </source>
</evidence>
<evidence type="ECO:0000256" key="1">
    <source>
        <dbReference type="ARBA" id="ARBA00022658"/>
    </source>
</evidence>
<dbReference type="PRINTS" id="PR00633">
    <property type="entry name" value="RCCNDNSATION"/>
</dbReference>
<dbReference type="SUPFAM" id="SSF50985">
    <property type="entry name" value="RCC1/BLIP-II"/>
    <property type="match status" value="1"/>
</dbReference>
<dbReference type="InterPro" id="IPR000408">
    <property type="entry name" value="Reg_chr_condens"/>
</dbReference>
<organism evidence="6 7">
    <name type="scientific">Neonectria punicea</name>
    <dbReference type="NCBI Taxonomy" id="979145"/>
    <lineage>
        <taxon>Eukaryota</taxon>
        <taxon>Fungi</taxon>
        <taxon>Dikarya</taxon>
        <taxon>Ascomycota</taxon>
        <taxon>Pezizomycotina</taxon>
        <taxon>Sordariomycetes</taxon>
        <taxon>Hypocreomycetidae</taxon>
        <taxon>Hypocreales</taxon>
        <taxon>Nectriaceae</taxon>
        <taxon>Neonectria</taxon>
    </lineage>
</organism>
<feature type="compositionally biased region" description="Polar residues" evidence="4">
    <location>
        <begin position="69"/>
        <end position="98"/>
    </location>
</feature>
<keyword evidence="1" id="KW-0344">Guanine-nucleotide releasing factor</keyword>
<feature type="repeat" description="RCC1" evidence="3">
    <location>
        <begin position="161"/>
        <end position="235"/>
    </location>
</feature>
<name>A0ABR1GW97_9HYPO</name>
<evidence type="ECO:0000313" key="7">
    <source>
        <dbReference type="Proteomes" id="UP001498476"/>
    </source>
</evidence>
<dbReference type="PROSITE" id="PS00625">
    <property type="entry name" value="RCC1_1"/>
    <property type="match status" value="1"/>
</dbReference>
<feature type="compositionally biased region" description="Polar residues" evidence="4">
    <location>
        <begin position="34"/>
        <end position="43"/>
    </location>
</feature>
<feature type="repeat" description="RCC1" evidence="3">
    <location>
        <begin position="348"/>
        <end position="404"/>
    </location>
</feature>
<proteinExistence type="predicted"/>
<dbReference type="InterPro" id="IPR051553">
    <property type="entry name" value="Ran_GTPase-activating"/>
</dbReference>
<evidence type="ECO:0000256" key="3">
    <source>
        <dbReference type="PROSITE-ProRule" id="PRU00235"/>
    </source>
</evidence>
<comment type="caution">
    <text evidence="6">The sequence shown here is derived from an EMBL/GenBank/DDBJ whole genome shotgun (WGS) entry which is preliminary data.</text>
</comment>
<evidence type="ECO:0000313" key="6">
    <source>
        <dbReference type="EMBL" id="KAK7409388.1"/>
    </source>
</evidence>
<keyword evidence="2" id="KW-0677">Repeat</keyword>
<evidence type="ECO:0000256" key="2">
    <source>
        <dbReference type="ARBA" id="ARBA00022737"/>
    </source>
</evidence>
<feature type="compositionally biased region" description="Basic and acidic residues" evidence="4">
    <location>
        <begin position="51"/>
        <end position="61"/>
    </location>
</feature>
<feature type="domain" description="RCC1-like" evidence="5">
    <location>
        <begin position="105"/>
        <end position="522"/>
    </location>
</feature>
<dbReference type="PROSITE" id="PS50012">
    <property type="entry name" value="RCC1_3"/>
    <property type="match status" value="7"/>
</dbReference>
<dbReference type="Pfam" id="PF25390">
    <property type="entry name" value="WD40_RLD"/>
    <property type="match status" value="1"/>
</dbReference>
<gene>
    <name evidence="6" type="ORF">QQX98_008450</name>
</gene>
<feature type="compositionally biased region" description="Basic and acidic residues" evidence="4">
    <location>
        <begin position="20"/>
        <end position="30"/>
    </location>
</feature>
<accession>A0ABR1GW97</accession>
<dbReference type="InterPro" id="IPR009091">
    <property type="entry name" value="RCC1/BLIP-II"/>
</dbReference>
<feature type="region of interest" description="Disordered" evidence="4">
    <location>
        <begin position="187"/>
        <end position="209"/>
    </location>
</feature>
<dbReference type="Gene3D" id="2.130.10.30">
    <property type="entry name" value="Regulator of chromosome condensation 1/beta-lactamase-inhibitor protein II"/>
    <property type="match status" value="1"/>
</dbReference>
<keyword evidence="7" id="KW-1185">Reference proteome</keyword>
<sequence length="531" mass="56479">MAPRKTPSARAKLNTPGDTRNAHTKLDTPGKETTAASTFPPNTSRKRKAKAKEEQADDNKQRATKKSRTQTVHSPEQPSTSKKLPTPGRSTLSATTNKPSESLTILAFGSGDCSQLGLGPARNAALTPRVNPYLDPNDPSAFHVSKFCCGGLHTIALTVDNKIITWGVNDNGALGRDTSWDCEMKDVDDESGEEDELLNPHESTPGEVSPDHFPPGTKFTQVAAGDSCSLALTNTGVVYGWGTFVDPKGNNRFGYDEDAKLIKAQWTPRLIHSLKNITQIACGANHALALDKTGNVWAWGSHQQNQLGKRMFARSQDGLIPNRVEIFRNKATYIASGAYHSFAVDRKDNVWSWGLNSFGQAGDASSAGGNGALLQHPVKIPGLSGKGVHVLAAGTHHSAAVTADGLCLMWGRIDGGQLGIEFTQQQMEDSSHILRDERDKPRICLRPTAVSGIDCIVHVACSTGHTVYIAKDGSGYATGFGSGGQLGTGNEDDADVPQLIQGKQVRDKHLVSAGAGGQFSVVAALASGMDP</sequence>
<feature type="repeat" description="RCC1" evidence="3">
    <location>
        <begin position="405"/>
        <end position="472"/>
    </location>
</feature>
<dbReference type="InterPro" id="IPR058923">
    <property type="entry name" value="RCC1-like_dom"/>
</dbReference>
<evidence type="ECO:0000259" key="5">
    <source>
        <dbReference type="Pfam" id="PF25390"/>
    </source>
</evidence>
<dbReference type="Proteomes" id="UP001498476">
    <property type="component" value="Unassembled WGS sequence"/>
</dbReference>
<dbReference type="PANTHER" id="PTHR45982">
    <property type="entry name" value="REGULATOR OF CHROMOSOME CONDENSATION"/>
    <property type="match status" value="1"/>
</dbReference>
<feature type="repeat" description="RCC1" evidence="3">
    <location>
        <begin position="236"/>
        <end position="293"/>
    </location>
</feature>
<feature type="repeat" description="RCC1" evidence="3">
    <location>
        <begin position="473"/>
        <end position="526"/>
    </location>
</feature>
<feature type="repeat" description="RCC1" evidence="3">
    <location>
        <begin position="294"/>
        <end position="347"/>
    </location>
</feature>
<feature type="region of interest" description="Disordered" evidence="4">
    <location>
        <begin position="1"/>
        <end position="98"/>
    </location>
</feature>
<protein>
    <recommendedName>
        <fullName evidence="5">RCC1-like domain-containing protein</fullName>
    </recommendedName>
</protein>
<reference evidence="6 7" key="1">
    <citation type="journal article" date="2025" name="Microbiol. Resour. Announc.">
        <title>Draft genome sequences for Neonectria magnoliae and Neonectria punicea, canker pathogens of Liriodendron tulipifera and Acer saccharum in West Virginia.</title>
        <authorList>
            <person name="Petronek H.M."/>
            <person name="Kasson M.T."/>
            <person name="Metheny A.M."/>
            <person name="Stauder C.M."/>
            <person name="Lovett B."/>
            <person name="Lynch S.C."/>
            <person name="Garnas J.R."/>
            <person name="Kasson L.R."/>
            <person name="Stajich J.E."/>
        </authorList>
    </citation>
    <scope>NUCLEOTIDE SEQUENCE [LARGE SCALE GENOMIC DNA]</scope>
    <source>
        <strain evidence="6 7">NRRL 64653</strain>
    </source>
</reference>
<feature type="compositionally biased region" description="Acidic residues" evidence="4">
    <location>
        <begin position="187"/>
        <end position="197"/>
    </location>
</feature>